<proteinExistence type="predicted"/>
<dbReference type="RefSeq" id="WP_241936029.1">
    <property type="nucleotide sequence ID" value="NZ_JALBGC010000003.1"/>
</dbReference>
<dbReference type="AlphaFoldDB" id="A0A9X1VEM3"/>
<dbReference type="EMBL" id="JALBGC010000003">
    <property type="protein sequence ID" value="MCI1187754.1"/>
    <property type="molecule type" value="Genomic_DNA"/>
</dbReference>
<name>A0A9X1VEM3_9BACT</name>
<gene>
    <name evidence="2" type="ORF">MON38_10010</name>
</gene>
<feature type="compositionally biased region" description="Low complexity" evidence="1">
    <location>
        <begin position="312"/>
        <end position="325"/>
    </location>
</feature>
<keyword evidence="3" id="KW-1185">Reference proteome</keyword>
<feature type="compositionally biased region" description="Basic and acidic residues" evidence="1">
    <location>
        <begin position="337"/>
        <end position="346"/>
    </location>
</feature>
<accession>A0A9X1VEM3</accession>
<evidence type="ECO:0000313" key="2">
    <source>
        <dbReference type="EMBL" id="MCI1187754.1"/>
    </source>
</evidence>
<reference evidence="2" key="1">
    <citation type="submission" date="2022-03" db="EMBL/GenBank/DDBJ databases">
        <title>Bacterial whole genome sequence for Hymenobacter sp. DH14.</title>
        <authorList>
            <person name="Le V."/>
        </authorList>
    </citation>
    <scope>NUCLEOTIDE SEQUENCE</scope>
    <source>
        <strain evidence="2">DH14</strain>
    </source>
</reference>
<feature type="region of interest" description="Disordered" evidence="1">
    <location>
        <begin position="311"/>
        <end position="357"/>
    </location>
</feature>
<comment type="caution">
    <text evidence="2">The sequence shown here is derived from an EMBL/GenBank/DDBJ whole genome shotgun (WGS) entry which is preliminary data.</text>
</comment>
<evidence type="ECO:0000313" key="3">
    <source>
        <dbReference type="Proteomes" id="UP001139193"/>
    </source>
</evidence>
<protein>
    <submittedName>
        <fullName evidence="2">Uncharacterized protein</fullName>
    </submittedName>
</protein>
<dbReference type="Proteomes" id="UP001139193">
    <property type="component" value="Unassembled WGS sequence"/>
</dbReference>
<evidence type="ECO:0000256" key="1">
    <source>
        <dbReference type="SAM" id="MobiDB-lite"/>
    </source>
</evidence>
<organism evidence="2 3">
    <name type="scientific">Hymenobacter cyanobacteriorum</name>
    <dbReference type="NCBI Taxonomy" id="2926463"/>
    <lineage>
        <taxon>Bacteria</taxon>
        <taxon>Pseudomonadati</taxon>
        <taxon>Bacteroidota</taxon>
        <taxon>Cytophagia</taxon>
        <taxon>Cytophagales</taxon>
        <taxon>Hymenobacteraceae</taxon>
        <taxon>Hymenobacter</taxon>
    </lineage>
</organism>
<sequence>MAQARFQHQHRAVVHVLWVLVLGKDLARSCRLEFPHWRNGRLVALLHPPQRIDFGHAAVVKLLNREARGAPDAVGKRERIERKAVVAVEHAAPHVGAVVGFQVRRHEVAQHVPVGHVVAQRTIRGLLIRIKEAAVQVSPQAYIEVRNAPAPAAGEGRFGAHGIALEKPLRHAHGGHAQCAIAQQRAQHPAHALPSLLELPHVPELVHHQPVEPVDGAQAQPLLGRDEKFGVPGQKRHEAVADGGLALHHHRNRARSYAQRGHARAVQLLEPGGRALGRRVEPVGVEHFEMGRAHLLPAQGGWVLRKHGQALGQNRAGQPQAQQPRKQQKTHGNGYSEKPRPKERHAAPCAGPGFRRHANTGKKIIRVSTFYVDTSFIFASHFNPNLTLQPHV</sequence>